<dbReference type="InterPro" id="IPR020568">
    <property type="entry name" value="Ribosomal_Su5_D2-typ_SF"/>
</dbReference>
<dbReference type="InterPro" id="IPR001478">
    <property type="entry name" value="PDZ"/>
</dbReference>
<accession>A0A918CYD6</accession>
<dbReference type="InterPro" id="IPR008269">
    <property type="entry name" value="Lon_proteolytic"/>
</dbReference>
<feature type="transmembrane region" description="Helical" evidence="2">
    <location>
        <begin position="9"/>
        <end position="30"/>
    </location>
</feature>
<dbReference type="PANTHER" id="PTHR10046">
    <property type="entry name" value="ATP DEPENDENT LON PROTEASE FAMILY MEMBER"/>
    <property type="match status" value="1"/>
</dbReference>
<keyword evidence="2" id="KW-0812">Transmembrane</keyword>
<dbReference type="GO" id="GO:0005524">
    <property type="term" value="F:ATP binding"/>
    <property type="evidence" value="ECO:0007669"/>
    <property type="project" value="InterPro"/>
</dbReference>
<comment type="similarity">
    <text evidence="1">Belongs to the peptidase S16 family.</text>
</comment>
<dbReference type="PROSITE" id="PS50106">
    <property type="entry name" value="PDZ"/>
    <property type="match status" value="1"/>
</dbReference>
<sequence>MKFSKKKILFYLIFFIALYFFATYQLPYYIQKPGNTEPLNPIVEVADGYESEGEMYLVTVSGLQATPLHYILAKILPHNEIKPLHEVIPEGISTEDYMHAQLQVMESSQEASLVVAYEAADRDITIDYEGVYVVSVVEDMPSYGKLEMGDLITRIDGVEITESTDLINYVEEKAAGETITVELLREDEQLTEEITLDYFPDDETRVGMGISLVTDREVTVNPEVEFSSGQIGGPSAGLMFALEIYDQLTEEDITKGYKIAGTGEIDYEGNVYRIGGIDKKVVSADREGIDIFFAPYEEGRADSNYVVAKEKAEEIGTAMEIVPVDTFNDALEYLEALPEK</sequence>
<dbReference type="GO" id="GO:0004252">
    <property type="term" value="F:serine-type endopeptidase activity"/>
    <property type="evidence" value="ECO:0007669"/>
    <property type="project" value="UniProtKB-UniRule"/>
</dbReference>
<dbReference type="Pfam" id="PF13180">
    <property type="entry name" value="PDZ_2"/>
    <property type="match status" value="1"/>
</dbReference>
<feature type="domain" description="Lon proteolytic" evidence="4">
    <location>
        <begin position="227"/>
        <end position="337"/>
    </location>
</feature>
<keyword evidence="1" id="KW-0378">Hydrolase</keyword>
<keyword evidence="1" id="KW-0645">Protease</keyword>
<keyword evidence="2" id="KW-1133">Transmembrane helix</keyword>
<evidence type="ECO:0000259" key="3">
    <source>
        <dbReference type="PROSITE" id="PS50106"/>
    </source>
</evidence>
<dbReference type="AlphaFoldDB" id="A0A918CYD6"/>
<name>A0A918CYD6_9BACI</name>
<dbReference type="PROSITE" id="PS51786">
    <property type="entry name" value="LON_PROTEOLYTIC"/>
    <property type="match status" value="1"/>
</dbReference>
<comment type="caution">
    <text evidence="5">The sequence shown here is derived from an EMBL/GenBank/DDBJ whole genome shotgun (WGS) entry which is preliminary data.</text>
</comment>
<feature type="active site" evidence="1">
    <location>
        <position position="280"/>
    </location>
</feature>
<dbReference type="SMART" id="SM00228">
    <property type="entry name" value="PDZ"/>
    <property type="match status" value="1"/>
</dbReference>
<dbReference type="Gene3D" id="3.30.230.10">
    <property type="match status" value="1"/>
</dbReference>
<feature type="active site" evidence="1">
    <location>
        <position position="235"/>
    </location>
</feature>
<dbReference type="InterPro" id="IPR036034">
    <property type="entry name" value="PDZ_sf"/>
</dbReference>
<dbReference type="GO" id="GO:0030163">
    <property type="term" value="P:protein catabolic process"/>
    <property type="evidence" value="ECO:0007669"/>
    <property type="project" value="InterPro"/>
</dbReference>
<dbReference type="Proteomes" id="UP000624041">
    <property type="component" value="Unassembled WGS sequence"/>
</dbReference>
<dbReference type="SUPFAM" id="SSF54211">
    <property type="entry name" value="Ribosomal protein S5 domain 2-like"/>
    <property type="match status" value="1"/>
</dbReference>
<organism evidence="5 6">
    <name type="scientific">Oceanobacillus indicireducens</name>
    <dbReference type="NCBI Taxonomy" id="1004261"/>
    <lineage>
        <taxon>Bacteria</taxon>
        <taxon>Bacillati</taxon>
        <taxon>Bacillota</taxon>
        <taxon>Bacilli</taxon>
        <taxon>Bacillales</taxon>
        <taxon>Bacillaceae</taxon>
        <taxon>Oceanobacillus</taxon>
    </lineage>
</organism>
<dbReference type="EC" id="3.4.21.53" evidence="1"/>
<reference evidence="5" key="2">
    <citation type="submission" date="2020-09" db="EMBL/GenBank/DDBJ databases">
        <authorList>
            <person name="Sun Q."/>
            <person name="Ohkuma M."/>
        </authorList>
    </citation>
    <scope>NUCLEOTIDE SEQUENCE</scope>
    <source>
        <strain evidence="5">JCM 17251</strain>
    </source>
</reference>
<comment type="catalytic activity">
    <reaction evidence="1">
        <text>Hydrolysis of proteins in presence of ATP.</text>
        <dbReference type="EC" id="3.4.21.53"/>
    </reaction>
</comment>
<dbReference type="SUPFAM" id="SSF50156">
    <property type="entry name" value="PDZ domain-like"/>
    <property type="match status" value="1"/>
</dbReference>
<dbReference type="EMBL" id="BMOS01000001">
    <property type="protein sequence ID" value="GGN49177.1"/>
    <property type="molecule type" value="Genomic_DNA"/>
</dbReference>
<evidence type="ECO:0000256" key="1">
    <source>
        <dbReference type="PROSITE-ProRule" id="PRU01122"/>
    </source>
</evidence>
<dbReference type="GO" id="GO:0006508">
    <property type="term" value="P:proteolysis"/>
    <property type="evidence" value="ECO:0007669"/>
    <property type="project" value="UniProtKB-KW"/>
</dbReference>
<dbReference type="RefSeq" id="WP_188855632.1">
    <property type="nucleotide sequence ID" value="NZ_BMOS01000001.1"/>
</dbReference>
<dbReference type="GO" id="GO:0004176">
    <property type="term" value="F:ATP-dependent peptidase activity"/>
    <property type="evidence" value="ECO:0007669"/>
    <property type="project" value="UniProtKB-UniRule"/>
</dbReference>
<dbReference type="InterPro" id="IPR027065">
    <property type="entry name" value="Lon_Prtase"/>
</dbReference>
<dbReference type="Pfam" id="PF05362">
    <property type="entry name" value="Lon_C"/>
    <property type="match status" value="1"/>
</dbReference>
<gene>
    <name evidence="5" type="primary">ylbL</name>
    <name evidence="5" type="ORF">GCM10007971_01550</name>
</gene>
<evidence type="ECO:0000256" key="2">
    <source>
        <dbReference type="SAM" id="Phobius"/>
    </source>
</evidence>
<protein>
    <recommendedName>
        <fullName evidence="1">endopeptidase La</fullName>
        <ecNumber evidence="1">3.4.21.53</ecNumber>
    </recommendedName>
</protein>
<reference evidence="5" key="1">
    <citation type="journal article" date="2014" name="Int. J. Syst. Evol. Microbiol.">
        <title>Complete genome sequence of Corynebacterium casei LMG S-19264T (=DSM 44701T), isolated from a smear-ripened cheese.</title>
        <authorList>
            <consortium name="US DOE Joint Genome Institute (JGI-PGF)"/>
            <person name="Walter F."/>
            <person name="Albersmeier A."/>
            <person name="Kalinowski J."/>
            <person name="Ruckert C."/>
        </authorList>
    </citation>
    <scope>NUCLEOTIDE SEQUENCE</scope>
    <source>
        <strain evidence="5">JCM 17251</strain>
    </source>
</reference>
<evidence type="ECO:0000259" key="4">
    <source>
        <dbReference type="PROSITE" id="PS51786"/>
    </source>
</evidence>
<keyword evidence="2" id="KW-0472">Membrane</keyword>
<feature type="domain" description="PDZ" evidence="3">
    <location>
        <begin position="101"/>
        <end position="187"/>
    </location>
</feature>
<evidence type="ECO:0000313" key="6">
    <source>
        <dbReference type="Proteomes" id="UP000624041"/>
    </source>
</evidence>
<keyword evidence="1" id="KW-0720">Serine protease</keyword>
<evidence type="ECO:0000313" key="5">
    <source>
        <dbReference type="EMBL" id="GGN49177.1"/>
    </source>
</evidence>
<dbReference type="InterPro" id="IPR014721">
    <property type="entry name" value="Ribsml_uS5_D2-typ_fold_subgr"/>
</dbReference>
<dbReference type="NCBIfam" id="NF041438">
    <property type="entry name" value="SepM_fam_S16"/>
    <property type="match status" value="1"/>
</dbReference>
<proteinExistence type="inferred from homology"/>
<keyword evidence="6" id="KW-1185">Reference proteome</keyword>